<dbReference type="EMBL" id="CP022163">
    <property type="protein sequence ID" value="ATB31805.1"/>
    <property type="molecule type" value="Genomic_DNA"/>
</dbReference>
<proteinExistence type="predicted"/>
<keyword evidence="3" id="KW-1185">Reference proteome</keyword>
<feature type="transmembrane region" description="Helical" evidence="1">
    <location>
        <begin position="55"/>
        <end position="79"/>
    </location>
</feature>
<name>A0A250IJ67_9BACT</name>
<dbReference type="OrthoDB" id="5190099at2"/>
<keyword evidence="1" id="KW-0472">Membrane</keyword>
<dbReference type="AlphaFoldDB" id="A0A250IJ67"/>
<evidence type="ECO:0000256" key="1">
    <source>
        <dbReference type="SAM" id="Phobius"/>
    </source>
</evidence>
<keyword evidence="1" id="KW-1133">Transmembrane helix</keyword>
<feature type="transmembrane region" description="Helical" evidence="1">
    <location>
        <begin position="91"/>
        <end position="108"/>
    </location>
</feature>
<sequence length="168" mass="18062">MGKVTRHQGALLSAGVLLGTGLGGFVDGILLHQLLQWHSMLSSRLPPTDLVSMKINMFWDGLFHAFTWVMTVLGVALLWRAGQRPEVPWSTRTFVGALAIGWGAFNVVEGLIDHQFLGVHHVHPGEGQLAWDVAFLVFGALLVGAGRALVRAGREDSVPRGAAPPGRS</sequence>
<dbReference type="InterPro" id="IPR018719">
    <property type="entry name" value="DUF2243_membrane"/>
</dbReference>
<keyword evidence="1" id="KW-0812">Transmembrane</keyword>
<dbReference type="KEGG" id="mbd:MEBOL_005274"/>
<accession>A0A250IJ67</accession>
<dbReference type="RefSeq" id="WP_095980087.1">
    <property type="nucleotide sequence ID" value="NZ_CP022163.1"/>
</dbReference>
<feature type="transmembrane region" description="Helical" evidence="1">
    <location>
        <begin position="128"/>
        <end position="150"/>
    </location>
</feature>
<evidence type="ECO:0000313" key="2">
    <source>
        <dbReference type="EMBL" id="ATB31805.1"/>
    </source>
</evidence>
<evidence type="ECO:0000313" key="3">
    <source>
        <dbReference type="Proteomes" id="UP000217289"/>
    </source>
</evidence>
<dbReference type="Pfam" id="PF10002">
    <property type="entry name" value="DUF2243"/>
    <property type="match status" value="1"/>
</dbReference>
<reference evidence="2 3" key="1">
    <citation type="submission" date="2017-06" db="EMBL/GenBank/DDBJ databases">
        <authorList>
            <person name="Kim H.J."/>
            <person name="Triplett B.A."/>
        </authorList>
    </citation>
    <scope>NUCLEOTIDE SEQUENCE [LARGE SCALE GENOMIC DNA]</scope>
    <source>
        <strain evidence="2 3">DSM 14713</strain>
    </source>
</reference>
<feature type="transmembrane region" description="Helical" evidence="1">
    <location>
        <begin position="12"/>
        <end position="35"/>
    </location>
</feature>
<dbReference type="Proteomes" id="UP000217289">
    <property type="component" value="Chromosome"/>
</dbReference>
<protein>
    <recommendedName>
        <fullName evidence="4">DUF2243 domain-containing protein</fullName>
    </recommendedName>
</protein>
<gene>
    <name evidence="2" type="ORF">MEBOL_005274</name>
</gene>
<evidence type="ECO:0008006" key="4">
    <source>
        <dbReference type="Google" id="ProtNLM"/>
    </source>
</evidence>
<organism evidence="2 3">
    <name type="scientific">Melittangium boletus DSM 14713</name>
    <dbReference type="NCBI Taxonomy" id="1294270"/>
    <lineage>
        <taxon>Bacteria</taxon>
        <taxon>Pseudomonadati</taxon>
        <taxon>Myxococcota</taxon>
        <taxon>Myxococcia</taxon>
        <taxon>Myxococcales</taxon>
        <taxon>Cystobacterineae</taxon>
        <taxon>Archangiaceae</taxon>
        <taxon>Melittangium</taxon>
    </lineage>
</organism>